<dbReference type="GO" id="GO:0009086">
    <property type="term" value="P:methionine biosynthetic process"/>
    <property type="evidence" value="ECO:0007669"/>
    <property type="project" value="TreeGrafter"/>
</dbReference>
<comment type="caution">
    <text evidence="5">Lacks conserved residue(s) required for the propagation of feature annotation.</text>
</comment>
<dbReference type="NCBIfam" id="NF007020">
    <property type="entry name" value="PRK09485.1"/>
    <property type="match status" value="1"/>
</dbReference>
<evidence type="ECO:0000256" key="1">
    <source>
        <dbReference type="ARBA" id="ARBA00022603"/>
    </source>
</evidence>
<comment type="cofactor">
    <cofactor evidence="5">
        <name>Zn(2+)</name>
        <dbReference type="ChEBI" id="CHEBI:29105"/>
    </cofactor>
</comment>
<evidence type="ECO:0000256" key="2">
    <source>
        <dbReference type="ARBA" id="ARBA00022679"/>
    </source>
</evidence>
<name>A0A164SRG1_DAUCS</name>
<dbReference type="InterPro" id="IPR051486">
    <property type="entry name" value="Hcy_S-methyltransferase"/>
</dbReference>
<dbReference type="AlphaFoldDB" id="A0A164SRG1"/>
<sequence>MGFESISAKLDDLIQKAGGCAVVDGGFATQLEIHGAAINDPLWSALCLIKEPHLIKQVHMEYLEAGADILVTSSYQATLPGFIARGISAKEAELLLEKSVNLAVQARNKFWDTVKDAPARSYYRALVAASVGSYGAYLADGSEYSGNYGPDVNLEKLKDFHRRRLQVLVNAGPDLIAFETIPNKLEAQACVELLEEENVNIPSWICFSSVDGVNAPSGESFQECLEVLNKSDKVAAVGINCAPPHFVQSLIQTFKKVTDKVIIVYPNSGEIWDGIAKKWMPSKCFDDDNFQAYAVRWRDAGAKLIGDKVDFLPFEHESKYDDGSPLADSDKKKKEPLHQPKGKHAVELPNYCAGLFTRSGCLKVLVNAGPDLIAFETIPNKLEAQACVELLEEENVNIPSWICFSSVDGVNAPSGESFQECLEVLNKSDKVAAVGINCAPPHFVQSLIQTLKKVTDKVIIVYPNSGEIWDGIAKKWMPSSKCSADDNFQAYAVRWRDAGAKLIGGCCRTTPSTIRSISKVLKEKH</sequence>
<dbReference type="FunFam" id="3.20.20.330:FF:000002">
    <property type="entry name" value="Homocysteine S-methyltransferase"/>
    <property type="match status" value="1"/>
</dbReference>
<dbReference type="STRING" id="79200.A0A164SRG1"/>
<feature type="binding site" evidence="5">
    <location>
        <position position="506"/>
    </location>
    <ligand>
        <name>Zn(2+)</name>
        <dbReference type="ChEBI" id="CHEBI:29105"/>
    </ligand>
</feature>
<protein>
    <recommendedName>
        <fullName evidence="7">Hcy-binding domain-containing protein</fullName>
    </recommendedName>
</protein>
<dbReference type="EMBL" id="LNRQ01000007">
    <property type="protein sequence ID" value="KZM86526.1"/>
    <property type="molecule type" value="Genomic_DNA"/>
</dbReference>
<evidence type="ECO:0000256" key="4">
    <source>
        <dbReference type="ARBA" id="ARBA00022833"/>
    </source>
</evidence>
<dbReference type="Gramene" id="KZM86526">
    <property type="protein sequence ID" value="KZM86526"/>
    <property type="gene ID" value="DCAR_023660"/>
</dbReference>
<accession>A0A164SRG1</accession>
<keyword evidence="4 5" id="KW-0862">Zinc</keyword>
<dbReference type="Pfam" id="PF02574">
    <property type="entry name" value="S-methyl_trans"/>
    <property type="match status" value="2"/>
</dbReference>
<evidence type="ECO:0000256" key="5">
    <source>
        <dbReference type="PROSITE-ProRule" id="PRU00333"/>
    </source>
</evidence>
<gene>
    <name evidence="8" type="ORF">DCAR_023660</name>
</gene>
<dbReference type="Gene3D" id="3.20.20.330">
    <property type="entry name" value="Homocysteine-binding-like domain"/>
    <property type="match status" value="2"/>
</dbReference>
<evidence type="ECO:0000256" key="6">
    <source>
        <dbReference type="SAM" id="MobiDB-lite"/>
    </source>
</evidence>
<dbReference type="InterPro" id="IPR003726">
    <property type="entry name" value="HCY_dom"/>
</dbReference>
<organism evidence="8">
    <name type="scientific">Daucus carota subsp. sativus</name>
    <name type="common">Carrot</name>
    <dbReference type="NCBI Taxonomy" id="79200"/>
    <lineage>
        <taxon>Eukaryota</taxon>
        <taxon>Viridiplantae</taxon>
        <taxon>Streptophyta</taxon>
        <taxon>Embryophyta</taxon>
        <taxon>Tracheophyta</taxon>
        <taxon>Spermatophyta</taxon>
        <taxon>Magnoliopsida</taxon>
        <taxon>eudicotyledons</taxon>
        <taxon>Gunneridae</taxon>
        <taxon>Pentapetalae</taxon>
        <taxon>asterids</taxon>
        <taxon>campanulids</taxon>
        <taxon>Apiales</taxon>
        <taxon>Apiaceae</taxon>
        <taxon>Apioideae</taxon>
        <taxon>Scandiceae</taxon>
        <taxon>Daucinae</taxon>
        <taxon>Daucus</taxon>
        <taxon>Daucus sect. Daucus</taxon>
    </lineage>
</organism>
<evidence type="ECO:0000256" key="3">
    <source>
        <dbReference type="ARBA" id="ARBA00022723"/>
    </source>
</evidence>
<feature type="domain" description="Hcy-binding" evidence="7">
    <location>
        <begin position="9"/>
        <end position="323"/>
    </location>
</feature>
<keyword evidence="1 5" id="KW-0489">Methyltransferase</keyword>
<comment type="caution">
    <text evidence="8">The sequence shown here is derived from an EMBL/GenBank/DDBJ whole genome shotgun (WGS) entry which is preliminary data.</text>
</comment>
<reference evidence="8" key="1">
    <citation type="journal article" date="2016" name="Nat. Genet.">
        <title>A high-quality carrot genome assembly provides new insights into carotenoid accumulation and asterid genome evolution.</title>
        <authorList>
            <person name="Iorizzo M."/>
            <person name="Ellison S."/>
            <person name="Senalik D."/>
            <person name="Zeng P."/>
            <person name="Satapoomin P."/>
            <person name="Huang J."/>
            <person name="Bowman M."/>
            <person name="Iovene M."/>
            <person name="Sanseverino W."/>
            <person name="Cavagnaro P."/>
            <person name="Yildiz M."/>
            <person name="Macko-Podgorni A."/>
            <person name="Moranska E."/>
            <person name="Grzebelus E."/>
            <person name="Grzebelus D."/>
            <person name="Ashrafi H."/>
            <person name="Zheng Z."/>
            <person name="Cheng S."/>
            <person name="Spooner D."/>
            <person name="Van Deynze A."/>
            <person name="Simon P."/>
        </authorList>
    </citation>
    <scope>NUCLEOTIDE SEQUENCE [LARGE SCALE GENOMIC DNA]</scope>
    <source>
        <tissue evidence="8">Leaf</tissue>
    </source>
</reference>
<dbReference type="InterPro" id="IPR036589">
    <property type="entry name" value="HCY_dom_sf"/>
</dbReference>
<proteinExistence type="predicted"/>
<keyword evidence="2 5" id="KW-0808">Transferase</keyword>
<dbReference type="PANTHER" id="PTHR46015:SF7">
    <property type="entry name" value="HOMOCYSTEINE S-METHYLTRANSFERASE 1"/>
    <property type="match status" value="1"/>
</dbReference>
<feature type="compositionally biased region" description="Basic and acidic residues" evidence="6">
    <location>
        <begin position="319"/>
        <end position="338"/>
    </location>
</feature>
<dbReference type="GO" id="GO:0033528">
    <property type="term" value="P:S-methylmethionine cycle"/>
    <property type="evidence" value="ECO:0007669"/>
    <property type="project" value="TreeGrafter"/>
</dbReference>
<feature type="region of interest" description="Disordered" evidence="6">
    <location>
        <begin position="319"/>
        <end position="341"/>
    </location>
</feature>
<feature type="binding site" evidence="5">
    <location>
        <position position="438"/>
    </location>
    <ligand>
        <name>Zn(2+)</name>
        <dbReference type="ChEBI" id="CHEBI:29105"/>
    </ligand>
</feature>
<dbReference type="SUPFAM" id="SSF82282">
    <property type="entry name" value="Homocysteine S-methyltransferase"/>
    <property type="match status" value="2"/>
</dbReference>
<dbReference type="GO" id="GO:0032259">
    <property type="term" value="P:methylation"/>
    <property type="evidence" value="ECO:0007669"/>
    <property type="project" value="UniProtKB-KW"/>
</dbReference>
<feature type="domain" description="Hcy-binding" evidence="7">
    <location>
        <begin position="362"/>
        <end position="521"/>
    </location>
</feature>
<dbReference type="GO" id="GO:0046872">
    <property type="term" value="F:metal ion binding"/>
    <property type="evidence" value="ECO:0007669"/>
    <property type="project" value="UniProtKB-KW"/>
</dbReference>
<evidence type="ECO:0000313" key="8">
    <source>
        <dbReference type="EMBL" id="KZM86526.1"/>
    </source>
</evidence>
<dbReference type="PROSITE" id="PS50970">
    <property type="entry name" value="HCY"/>
    <property type="match status" value="2"/>
</dbReference>
<dbReference type="GO" id="GO:0008898">
    <property type="term" value="F:S-adenosylmethionine-homocysteine S-methyltransferase activity"/>
    <property type="evidence" value="ECO:0007669"/>
    <property type="project" value="TreeGrafter"/>
</dbReference>
<evidence type="ECO:0000259" key="7">
    <source>
        <dbReference type="PROSITE" id="PS50970"/>
    </source>
</evidence>
<keyword evidence="3 5" id="KW-0479">Metal-binding</keyword>
<feature type="binding site" evidence="5">
    <location>
        <position position="507"/>
    </location>
    <ligand>
        <name>Zn(2+)</name>
        <dbReference type="ChEBI" id="CHEBI:29105"/>
    </ligand>
</feature>
<dbReference type="PANTHER" id="PTHR46015">
    <property type="entry name" value="ZGC:172121"/>
    <property type="match status" value="1"/>
</dbReference>